<dbReference type="Gene3D" id="1.20.5.1500">
    <property type="match status" value="1"/>
</dbReference>
<protein>
    <submittedName>
        <fullName evidence="5">Membrane-associated protein, putative</fullName>
    </submittedName>
</protein>
<dbReference type="GO" id="GO:0006334">
    <property type="term" value="P:nucleosome assembly"/>
    <property type="evidence" value="ECO:0007669"/>
    <property type="project" value="InterPro"/>
</dbReference>
<gene>
    <name evidence="5" type="ORF">BSAL_51305</name>
</gene>
<reference evidence="6" key="1">
    <citation type="submission" date="2015-09" db="EMBL/GenBank/DDBJ databases">
        <authorList>
            <consortium name="Pathogen Informatics"/>
        </authorList>
    </citation>
    <scope>NUCLEOTIDE SEQUENCE [LARGE SCALE GENOMIC DNA]</scope>
    <source>
        <strain evidence="6">Lake Konstanz</strain>
    </source>
</reference>
<keyword evidence="6" id="KW-1185">Reference proteome</keyword>
<dbReference type="GO" id="GO:0005634">
    <property type="term" value="C:nucleus"/>
    <property type="evidence" value="ECO:0007669"/>
    <property type="project" value="InterPro"/>
</dbReference>
<name>A0A0S4IKH8_BODSA</name>
<feature type="chain" id="PRO_5006621304" evidence="4">
    <location>
        <begin position="25"/>
        <end position="277"/>
    </location>
</feature>
<feature type="signal peptide" evidence="4">
    <location>
        <begin position="1"/>
        <end position="24"/>
    </location>
</feature>
<evidence type="ECO:0000256" key="2">
    <source>
        <dbReference type="RuleBase" id="RU003876"/>
    </source>
</evidence>
<organism evidence="5 6">
    <name type="scientific">Bodo saltans</name>
    <name type="common">Flagellated protozoan</name>
    <dbReference type="NCBI Taxonomy" id="75058"/>
    <lineage>
        <taxon>Eukaryota</taxon>
        <taxon>Discoba</taxon>
        <taxon>Euglenozoa</taxon>
        <taxon>Kinetoplastea</taxon>
        <taxon>Metakinetoplastina</taxon>
        <taxon>Eubodonida</taxon>
        <taxon>Bodonidae</taxon>
        <taxon>Bodo</taxon>
    </lineage>
</organism>
<evidence type="ECO:0000256" key="1">
    <source>
        <dbReference type="ARBA" id="ARBA00009947"/>
    </source>
</evidence>
<evidence type="ECO:0000313" key="5">
    <source>
        <dbReference type="EMBL" id="CUE66724.1"/>
    </source>
</evidence>
<evidence type="ECO:0000313" key="6">
    <source>
        <dbReference type="Proteomes" id="UP000051952"/>
    </source>
</evidence>
<dbReference type="InterPro" id="IPR002164">
    <property type="entry name" value="NAP_family"/>
</dbReference>
<dbReference type="OrthoDB" id="19419at2759"/>
<dbReference type="EMBL" id="CYKH01000057">
    <property type="protein sequence ID" value="CUE66724.1"/>
    <property type="molecule type" value="Genomic_DNA"/>
</dbReference>
<comment type="similarity">
    <text evidence="1 2">Belongs to the nucleosome assembly protein (NAP) family.</text>
</comment>
<dbReference type="Proteomes" id="UP000051952">
    <property type="component" value="Unassembled WGS sequence"/>
</dbReference>
<dbReference type="VEuPathDB" id="TriTrypDB:BSAL_51305"/>
<dbReference type="SUPFAM" id="SSF143113">
    <property type="entry name" value="NAP-like"/>
    <property type="match status" value="1"/>
</dbReference>
<evidence type="ECO:0000256" key="3">
    <source>
        <dbReference type="SAM" id="MobiDB-lite"/>
    </source>
</evidence>
<dbReference type="Pfam" id="PF00956">
    <property type="entry name" value="NAP"/>
    <property type="match status" value="1"/>
</dbReference>
<dbReference type="Gene3D" id="3.30.1120.90">
    <property type="entry name" value="Nucleosome assembly protein"/>
    <property type="match status" value="1"/>
</dbReference>
<dbReference type="InterPro" id="IPR037231">
    <property type="entry name" value="NAP-like_sf"/>
</dbReference>
<dbReference type="AlphaFoldDB" id="A0A0S4IKH8"/>
<evidence type="ECO:0000256" key="4">
    <source>
        <dbReference type="SAM" id="SignalP"/>
    </source>
</evidence>
<dbReference type="PANTHER" id="PTHR11875">
    <property type="entry name" value="TESTIS-SPECIFIC Y-ENCODED PROTEIN"/>
    <property type="match status" value="1"/>
</dbReference>
<proteinExistence type="inferred from homology"/>
<sequence>MRRQAASAILLVFAVVAVVCSNAAAPENEDPQDKAVMDARRSQDVIDKTTEEMMRKLTELEIEFHKKKQPLFEQRNEILKTVKGFWARVVENHPSHESWFRGSDKAALAHLTDVVVKDLEEETDAHLLHHYRIELHFEPNAYFSNAVLRRDVRGHAHDDGVSTVSGVTWFEGRLPTEPSFFNFFERSNERITAPRLDTHFISEIGHIFRYEFWPNPFTYHDLPQYQELMQQHHRGDLYAAAEEHAIPYQEETDFADVPLPDVPEASSEQPEADAGDF</sequence>
<accession>A0A0S4IKH8</accession>
<keyword evidence="4" id="KW-0732">Signal</keyword>
<feature type="region of interest" description="Disordered" evidence="3">
    <location>
        <begin position="253"/>
        <end position="277"/>
    </location>
</feature>